<evidence type="ECO:0000313" key="1">
    <source>
        <dbReference type="Ensembl" id="ENSPTEP00000012668.1"/>
    </source>
</evidence>
<reference evidence="1" key="1">
    <citation type="submission" date="2025-08" db="UniProtKB">
        <authorList>
            <consortium name="Ensembl"/>
        </authorList>
    </citation>
    <scope>IDENTIFICATION</scope>
</reference>
<proteinExistence type="predicted"/>
<evidence type="ECO:0000313" key="2">
    <source>
        <dbReference type="Proteomes" id="UP000694416"/>
    </source>
</evidence>
<organism evidence="1 2">
    <name type="scientific">Piliocolobus tephrosceles</name>
    <name type="common">Ugandan red Colobus</name>
    <dbReference type="NCBI Taxonomy" id="591936"/>
    <lineage>
        <taxon>Eukaryota</taxon>
        <taxon>Metazoa</taxon>
        <taxon>Chordata</taxon>
        <taxon>Craniata</taxon>
        <taxon>Vertebrata</taxon>
        <taxon>Euteleostomi</taxon>
        <taxon>Mammalia</taxon>
        <taxon>Eutheria</taxon>
        <taxon>Euarchontoglires</taxon>
        <taxon>Primates</taxon>
        <taxon>Haplorrhini</taxon>
        <taxon>Catarrhini</taxon>
        <taxon>Cercopithecidae</taxon>
        <taxon>Colobinae</taxon>
        <taxon>Piliocolobus</taxon>
    </lineage>
</organism>
<accession>A0A8C9LMF3</accession>
<reference evidence="1" key="2">
    <citation type="submission" date="2025-09" db="UniProtKB">
        <authorList>
            <consortium name="Ensembl"/>
        </authorList>
    </citation>
    <scope>IDENTIFICATION</scope>
</reference>
<sequence>MGAVSLLFSNLMWGKLGWYLPSPGKIVNSLKNLKKPHGKCFFVKFFWNIRSCLD</sequence>
<keyword evidence="2" id="KW-1185">Reference proteome</keyword>
<dbReference type="Ensembl" id="ENSPTET00000019053.1">
    <property type="protein sequence ID" value="ENSPTEP00000012668.1"/>
    <property type="gene ID" value="ENSPTEG00000014219.1"/>
</dbReference>
<protein>
    <submittedName>
        <fullName evidence="1">Uncharacterized protein</fullName>
    </submittedName>
</protein>
<name>A0A8C9LMF3_9PRIM</name>
<dbReference type="Proteomes" id="UP000694416">
    <property type="component" value="Unplaced"/>
</dbReference>
<dbReference type="AlphaFoldDB" id="A0A8C9LMF3"/>